<proteinExistence type="predicted"/>
<evidence type="ECO:0000313" key="3">
    <source>
        <dbReference type="Proteomes" id="UP000248795"/>
    </source>
</evidence>
<protein>
    <recommendedName>
        <fullName evidence="1">YjiS-like domain-containing protein</fullName>
    </recommendedName>
</protein>
<keyword evidence="3" id="KW-1185">Reference proteome</keyword>
<organism evidence="2 3">
    <name type="scientific">Aestuariivirga litoralis</name>
    <dbReference type="NCBI Taxonomy" id="2650924"/>
    <lineage>
        <taxon>Bacteria</taxon>
        <taxon>Pseudomonadati</taxon>
        <taxon>Pseudomonadota</taxon>
        <taxon>Alphaproteobacteria</taxon>
        <taxon>Hyphomicrobiales</taxon>
        <taxon>Aestuariivirgaceae</taxon>
        <taxon>Aestuariivirga</taxon>
    </lineage>
</organism>
<name>A0A2W2BR74_9HYPH</name>
<comment type="caution">
    <text evidence="2">The sequence shown here is derived from an EMBL/GenBank/DDBJ whole genome shotgun (WGS) entry which is preliminary data.</text>
</comment>
<feature type="domain" description="YjiS-like" evidence="1">
    <location>
        <begin position="25"/>
        <end position="56"/>
    </location>
</feature>
<sequence>MRDYALHRAEASEATGSLALLWTVIRNWRARRAVARLDALDDFLLHDIGVTRTEVRWAAGLPLTVNAALELEEQATRRRRRGQ</sequence>
<dbReference type="RefSeq" id="WP_111199701.1">
    <property type="nucleotide sequence ID" value="NZ_QKVK01000008.1"/>
</dbReference>
<reference evidence="3" key="1">
    <citation type="submission" date="2018-06" db="EMBL/GenBank/DDBJ databases">
        <title>Aestuariibacter litoralis strain KCTC 52945T.</title>
        <authorList>
            <person name="Li X."/>
            <person name="Salam N."/>
            <person name="Li J.-L."/>
            <person name="Chen Y.-M."/>
            <person name="Yang Z.-W."/>
            <person name="Zhang L.-Y."/>
            <person name="Han M.-X."/>
            <person name="Xiao M."/>
            <person name="Li W.-J."/>
        </authorList>
    </citation>
    <scope>NUCLEOTIDE SEQUENCE [LARGE SCALE GENOMIC DNA]</scope>
    <source>
        <strain evidence="3">KCTC 52945</strain>
    </source>
</reference>
<evidence type="ECO:0000313" key="2">
    <source>
        <dbReference type="EMBL" id="PZF75896.1"/>
    </source>
</evidence>
<dbReference type="InterPro" id="IPR009506">
    <property type="entry name" value="YjiS-like"/>
</dbReference>
<dbReference type="EMBL" id="QKVK01000008">
    <property type="protein sequence ID" value="PZF75896.1"/>
    <property type="molecule type" value="Genomic_DNA"/>
</dbReference>
<dbReference type="Proteomes" id="UP000248795">
    <property type="component" value="Unassembled WGS sequence"/>
</dbReference>
<dbReference type="Pfam" id="PF06568">
    <property type="entry name" value="YjiS-like"/>
    <property type="match status" value="1"/>
</dbReference>
<dbReference type="AlphaFoldDB" id="A0A2W2BR74"/>
<evidence type="ECO:0000259" key="1">
    <source>
        <dbReference type="Pfam" id="PF06568"/>
    </source>
</evidence>
<accession>A0A2W2BR74</accession>
<gene>
    <name evidence="2" type="ORF">DK847_16250</name>
</gene>